<keyword evidence="4" id="KW-1185">Reference proteome</keyword>
<dbReference type="EMBL" id="CP060139">
    <property type="protein sequence ID" value="QNR24485.1"/>
    <property type="molecule type" value="Genomic_DNA"/>
</dbReference>
<dbReference type="Pfam" id="PF00535">
    <property type="entry name" value="Glycos_transf_2"/>
    <property type="match status" value="1"/>
</dbReference>
<reference evidence="3 4" key="1">
    <citation type="submission" date="2020-08" db="EMBL/GenBank/DDBJ databases">
        <title>Croceimicrobium hydrocarbonivorans gen. nov., sp. nov., a novel marine bacterium isolated from a bacterial consortium that degrades polyethylene terephthalate.</title>
        <authorList>
            <person name="Liu R."/>
        </authorList>
    </citation>
    <scope>NUCLEOTIDE SEQUENCE [LARGE SCALE GENOMIC DNA]</scope>
    <source>
        <strain evidence="3 4">A20-9</strain>
    </source>
</reference>
<dbReference type="KEGG" id="chyd:H4K34_01185"/>
<evidence type="ECO:0000313" key="3">
    <source>
        <dbReference type="EMBL" id="QNR24485.1"/>
    </source>
</evidence>
<dbReference type="Gene3D" id="3.90.550.10">
    <property type="entry name" value="Spore Coat Polysaccharide Biosynthesis Protein SpsA, Chain A"/>
    <property type="match status" value="1"/>
</dbReference>
<dbReference type="InterPro" id="IPR001173">
    <property type="entry name" value="Glyco_trans_2-like"/>
</dbReference>
<sequence length="250" mass="28966">MIKISAVIITYNEEKNIARCLASLQKVADDIVVVDSFSSDRTEELVKAAGARFVPHAFEGHIQQKNWAISQAKYPHVLSLDADEALDEELEAAILTIKENWKADGYRLNRLTNYCGKWIRHGLWYPDRKLRLWDSRKGAWGGQNPHDTFIMEKGSTIQDLPGHLLHYSIYSFEEHIAQIRKFTDISSKAAFDNGKRSSYFKLLFSPFLKFIRAYVFRLGFLDGKEGWMIARWSAHATYLKYRKLMKLQKS</sequence>
<evidence type="ECO:0000313" key="4">
    <source>
        <dbReference type="Proteomes" id="UP000516305"/>
    </source>
</evidence>
<dbReference type="SUPFAM" id="SSF53448">
    <property type="entry name" value="Nucleotide-diphospho-sugar transferases"/>
    <property type="match status" value="1"/>
</dbReference>
<dbReference type="PANTHER" id="PTHR43630">
    <property type="entry name" value="POLY-BETA-1,6-N-ACETYL-D-GLUCOSAMINE SYNTHASE"/>
    <property type="match status" value="1"/>
</dbReference>
<dbReference type="RefSeq" id="WP_210759012.1">
    <property type="nucleotide sequence ID" value="NZ_CP060139.1"/>
</dbReference>
<feature type="domain" description="Glycosyltransferase 2-like" evidence="2">
    <location>
        <begin position="5"/>
        <end position="104"/>
    </location>
</feature>
<comment type="similarity">
    <text evidence="1">Belongs to the glycosyltransferase 2 family. WaaE/KdtX subfamily.</text>
</comment>
<evidence type="ECO:0000259" key="2">
    <source>
        <dbReference type="Pfam" id="PF00535"/>
    </source>
</evidence>
<gene>
    <name evidence="3" type="ORF">H4K34_01185</name>
</gene>
<dbReference type="CDD" id="cd02511">
    <property type="entry name" value="Beta4Glucosyltransferase"/>
    <property type="match status" value="1"/>
</dbReference>
<proteinExistence type="inferred from homology"/>
<protein>
    <submittedName>
        <fullName evidence="3">Glycosyltransferase family 2 protein</fullName>
    </submittedName>
</protein>
<organism evidence="3 4">
    <name type="scientific">Croceimicrobium hydrocarbonivorans</name>
    <dbReference type="NCBI Taxonomy" id="2761580"/>
    <lineage>
        <taxon>Bacteria</taxon>
        <taxon>Pseudomonadati</taxon>
        <taxon>Bacteroidota</taxon>
        <taxon>Flavobacteriia</taxon>
        <taxon>Flavobacteriales</taxon>
        <taxon>Owenweeksiaceae</taxon>
        <taxon>Croceimicrobium</taxon>
    </lineage>
</organism>
<dbReference type="AlphaFoldDB" id="A0A7H0VFI7"/>
<name>A0A7H0VFI7_9FLAO</name>
<dbReference type="PANTHER" id="PTHR43630:SF2">
    <property type="entry name" value="GLYCOSYLTRANSFERASE"/>
    <property type="match status" value="1"/>
</dbReference>
<dbReference type="GO" id="GO:0016740">
    <property type="term" value="F:transferase activity"/>
    <property type="evidence" value="ECO:0007669"/>
    <property type="project" value="UniProtKB-KW"/>
</dbReference>
<dbReference type="Proteomes" id="UP000516305">
    <property type="component" value="Chromosome"/>
</dbReference>
<keyword evidence="3" id="KW-0808">Transferase</keyword>
<accession>A0A7H0VFI7</accession>
<evidence type="ECO:0000256" key="1">
    <source>
        <dbReference type="ARBA" id="ARBA00038494"/>
    </source>
</evidence>
<dbReference type="InterPro" id="IPR029044">
    <property type="entry name" value="Nucleotide-diphossugar_trans"/>
</dbReference>